<evidence type="ECO:0000256" key="1">
    <source>
        <dbReference type="SAM" id="Phobius"/>
    </source>
</evidence>
<keyword evidence="3" id="KW-1185">Reference proteome</keyword>
<keyword evidence="1" id="KW-0472">Membrane</keyword>
<accession>A0ABX2M621</accession>
<comment type="caution">
    <text evidence="2">The sequence shown here is derived from an EMBL/GenBank/DDBJ whole genome shotgun (WGS) entry which is preliminary data.</text>
</comment>
<gene>
    <name evidence="2" type="ORF">HP507_05965</name>
</gene>
<protein>
    <recommendedName>
        <fullName evidence="4">Prepilin-type N-terminal cleavage/methylation domain-containing protein</fullName>
    </recommendedName>
</protein>
<feature type="transmembrane region" description="Helical" evidence="1">
    <location>
        <begin position="20"/>
        <end position="39"/>
    </location>
</feature>
<sequence>MMRALRRLGREDRGISLAELLVAMSVSILVLAMAGAFFVSVSKASSVTSGIDGNTRVASTAMREMQRMFRVASNNPVPSGIDTQYAFQYASATSVRFFAYINLNSAVDVQPVEVQFTLDPAKGTITETKWNGTPTDTTKSYYDFPRASTATLSATPTSTLVLATSAVPAASGSTPLFTYKDAGGEVLTPGATGLSATDLQSVRSVPLELTVGERNPTKAGAADNVSLRSTVSMPNLQFGS</sequence>
<evidence type="ECO:0000313" key="3">
    <source>
        <dbReference type="Proteomes" id="UP000573001"/>
    </source>
</evidence>
<keyword evidence="1" id="KW-0812">Transmembrane</keyword>
<evidence type="ECO:0008006" key="4">
    <source>
        <dbReference type="Google" id="ProtNLM"/>
    </source>
</evidence>
<dbReference type="RefSeq" id="WP_175350926.1">
    <property type="nucleotide sequence ID" value="NZ_BAAAWQ010000001.1"/>
</dbReference>
<reference evidence="2 3" key="1">
    <citation type="submission" date="2020-05" db="EMBL/GenBank/DDBJ databases">
        <title>Genome Sequencing of Type Strains.</title>
        <authorList>
            <person name="Lemaire J.F."/>
            <person name="Inderbitzin P."/>
            <person name="Gregorio O.A."/>
            <person name="Collins S.B."/>
            <person name="Wespe N."/>
            <person name="Knight-Connoni V."/>
        </authorList>
    </citation>
    <scope>NUCLEOTIDE SEQUENCE [LARGE SCALE GENOMIC DNA]</scope>
    <source>
        <strain evidence="2 3">ATCC 19096</strain>
    </source>
</reference>
<organism evidence="2 3">
    <name type="scientific">Curtobacterium pusillum</name>
    <dbReference type="NCBI Taxonomy" id="69373"/>
    <lineage>
        <taxon>Bacteria</taxon>
        <taxon>Bacillati</taxon>
        <taxon>Actinomycetota</taxon>
        <taxon>Actinomycetes</taxon>
        <taxon>Micrococcales</taxon>
        <taxon>Microbacteriaceae</taxon>
        <taxon>Curtobacterium</taxon>
    </lineage>
</organism>
<dbReference type="Proteomes" id="UP000573001">
    <property type="component" value="Unassembled WGS sequence"/>
</dbReference>
<evidence type="ECO:0000313" key="2">
    <source>
        <dbReference type="EMBL" id="NUU13375.1"/>
    </source>
</evidence>
<keyword evidence="1" id="KW-1133">Transmembrane helix</keyword>
<dbReference type="EMBL" id="JABMCE010000063">
    <property type="protein sequence ID" value="NUU13375.1"/>
    <property type="molecule type" value="Genomic_DNA"/>
</dbReference>
<proteinExistence type="predicted"/>
<name>A0ABX2M621_9MICO</name>